<dbReference type="Proteomes" id="UP001632038">
    <property type="component" value="Unassembled WGS sequence"/>
</dbReference>
<reference evidence="2" key="1">
    <citation type="journal article" date="2024" name="IScience">
        <title>Strigolactones Initiate the Formation of Haustorium-like Structures in Castilleja.</title>
        <authorList>
            <person name="Buerger M."/>
            <person name="Peterson D."/>
            <person name="Chory J."/>
        </authorList>
    </citation>
    <scope>NUCLEOTIDE SEQUENCE [LARGE SCALE GENOMIC DNA]</scope>
</reference>
<evidence type="ECO:0000313" key="2">
    <source>
        <dbReference type="Proteomes" id="UP001632038"/>
    </source>
</evidence>
<dbReference type="Gene3D" id="2.40.50.140">
    <property type="entry name" value="Nucleic acid-binding proteins"/>
    <property type="match status" value="1"/>
</dbReference>
<dbReference type="EMBL" id="JAVIJP010000027">
    <property type="protein sequence ID" value="KAL3635504.1"/>
    <property type="molecule type" value="Genomic_DNA"/>
</dbReference>
<proteinExistence type="predicted"/>
<comment type="caution">
    <text evidence="1">The sequence shown here is derived from an EMBL/GenBank/DDBJ whole genome shotgun (WGS) entry which is preliminary data.</text>
</comment>
<keyword evidence="2" id="KW-1185">Reference proteome</keyword>
<accession>A0ABD3D113</accession>
<dbReference type="InterPro" id="IPR012340">
    <property type="entry name" value="NA-bd_OB-fold"/>
</dbReference>
<protein>
    <submittedName>
        <fullName evidence="1">Uncharacterized protein</fullName>
    </submittedName>
</protein>
<name>A0ABD3D113_9LAMI</name>
<evidence type="ECO:0000313" key="1">
    <source>
        <dbReference type="EMBL" id="KAL3635504.1"/>
    </source>
</evidence>
<dbReference type="AlphaFoldDB" id="A0ABD3D113"/>
<gene>
    <name evidence="1" type="ORF">CASFOL_020051</name>
</gene>
<organism evidence="1 2">
    <name type="scientific">Castilleja foliolosa</name>
    <dbReference type="NCBI Taxonomy" id="1961234"/>
    <lineage>
        <taxon>Eukaryota</taxon>
        <taxon>Viridiplantae</taxon>
        <taxon>Streptophyta</taxon>
        <taxon>Embryophyta</taxon>
        <taxon>Tracheophyta</taxon>
        <taxon>Spermatophyta</taxon>
        <taxon>Magnoliopsida</taxon>
        <taxon>eudicotyledons</taxon>
        <taxon>Gunneridae</taxon>
        <taxon>Pentapetalae</taxon>
        <taxon>asterids</taxon>
        <taxon>lamiids</taxon>
        <taxon>Lamiales</taxon>
        <taxon>Orobanchaceae</taxon>
        <taxon>Pedicularideae</taxon>
        <taxon>Castillejinae</taxon>
        <taxon>Castilleja</taxon>
    </lineage>
</organism>
<sequence length="51" mass="6177">MILHDESGDRIHASMCIDLYRKLKMEIREWSVYKFKNFIVMDNKTKTRPTS</sequence>